<reference evidence="2 3" key="1">
    <citation type="submission" date="2015-03" db="EMBL/GenBank/DDBJ databases">
        <authorList>
            <person name="Lepp D."/>
            <person name="Hassan Y.I."/>
            <person name="Li X.-Z."/>
            <person name="Zhou T."/>
        </authorList>
    </citation>
    <scope>NUCLEOTIDE SEQUENCE [LARGE SCALE GENOMIC DNA]</scope>
    <source>
        <strain evidence="2 3">E84</strain>
    </source>
</reference>
<keyword evidence="1" id="KW-0812">Transmembrane</keyword>
<dbReference type="AlphaFoldDB" id="A0A0F5QFV6"/>
<accession>A0A0F5QFV6</accession>
<feature type="transmembrane region" description="Helical" evidence="1">
    <location>
        <begin position="405"/>
        <end position="421"/>
    </location>
</feature>
<feature type="transmembrane region" description="Helical" evidence="1">
    <location>
        <begin position="126"/>
        <end position="146"/>
    </location>
</feature>
<dbReference type="Proteomes" id="UP000033411">
    <property type="component" value="Unassembled WGS sequence"/>
</dbReference>
<feature type="transmembrane region" description="Helical" evidence="1">
    <location>
        <begin position="381"/>
        <end position="399"/>
    </location>
</feature>
<feature type="transmembrane region" description="Helical" evidence="1">
    <location>
        <begin position="24"/>
        <end position="41"/>
    </location>
</feature>
<name>A0A0F5QFV6_9HYPH</name>
<feature type="transmembrane region" description="Helical" evidence="1">
    <location>
        <begin position="186"/>
        <end position="203"/>
    </location>
</feature>
<keyword evidence="3" id="KW-1185">Reference proteome</keyword>
<evidence type="ECO:0000256" key="1">
    <source>
        <dbReference type="SAM" id="Phobius"/>
    </source>
</evidence>
<evidence type="ECO:0000313" key="2">
    <source>
        <dbReference type="EMBL" id="KKC38909.1"/>
    </source>
</evidence>
<feature type="transmembrane region" description="Helical" evidence="1">
    <location>
        <begin position="233"/>
        <end position="252"/>
    </location>
</feature>
<organism evidence="2 3">
    <name type="scientific">Devosia epidermidihirudinis</name>
    <dbReference type="NCBI Taxonomy" id="1293439"/>
    <lineage>
        <taxon>Bacteria</taxon>
        <taxon>Pseudomonadati</taxon>
        <taxon>Pseudomonadota</taxon>
        <taxon>Alphaproteobacteria</taxon>
        <taxon>Hyphomicrobiales</taxon>
        <taxon>Devosiaceae</taxon>
        <taxon>Devosia</taxon>
    </lineage>
</organism>
<feature type="transmembrane region" description="Helical" evidence="1">
    <location>
        <begin position="158"/>
        <end position="179"/>
    </location>
</feature>
<dbReference type="PATRIC" id="fig|1293439.3.peg.1222"/>
<comment type="caution">
    <text evidence="2">The sequence shown here is derived from an EMBL/GenBank/DDBJ whole genome shotgun (WGS) entry which is preliminary data.</text>
</comment>
<feature type="transmembrane region" description="Helical" evidence="1">
    <location>
        <begin position="350"/>
        <end position="369"/>
    </location>
</feature>
<keyword evidence="1" id="KW-0472">Membrane</keyword>
<sequence>MMRLAIVLALYSFNAIYAPNQASIALTLPVLILVLVGLGKIRSPNLQIGDMFWFCVFIFFAISPLQRMGDGTIGGDWTVTRHAYDAAEYITAMAIVVVFLLPFGFISMEAKDPDTTTATPPAEWMLALNILAFSLFVVLQGGWQQVLLPRLDKTWSEASALSEAFLALQTVTTAVLVANARAAGRTWSLVTLVAVAIGLLAITRNPFNASRFSLLAAWVPVGLAMLRGRLQAAWFYAVALFALLVLFPILSITTRLGLVGLGQVEDIDFADNLLSTPFVDIFDTTVHAVRFMSTHDWMLGEKLLAVGLFFVPRALWPNKPIVGGLDIGGDLLNGGMAGTDNLSFFIGADAYMDFGFVGVVMGGLLLALFTAQASASRLGSFYGVSLLHAVIIASLPIMLRGPVGAVLPLAACQIVILIILSRTEWRQPLPEPAGDRL</sequence>
<feature type="transmembrane region" description="Helical" evidence="1">
    <location>
        <begin position="48"/>
        <end position="66"/>
    </location>
</feature>
<gene>
    <name evidence="2" type="ORF">WH87_08260</name>
</gene>
<proteinExistence type="predicted"/>
<dbReference type="EMBL" id="LANJ01000012">
    <property type="protein sequence ID" value="KKC38909.1"/>
    <property type="molecule type" value="Genomic_DNA"/>
</dbReference>
<feature type="transmembrane region" description="Helical" evidence="1">
    <location>
        <begin position="209"/>
        <end position="226"/>
    </location>
</feature>
<feature type="transmembrane region" description="Helical" evidence="1">
    <location>
        <begin position="86"/>
        <end position="106"/>
    </location>
</feature>
<dbReference type="STRING" id="1293439.WH87_08260"/>
<keyword evidence="1" id="KW-1133">Transmembrane helix</keyword>
<protein>
    <submittedName>
        <fullName evidence="2">Uncharacterized protein</fullName>
    </submittedName>
</protein>
<evidence type="ECO:0000313" key="3">
    <source>
        <dbReference type="Proteomes" id="UP000033411"/>
    </source>
</evidence>
<dbReference type="OrthoDB" id="8229713at2"/>